<reference evidence="1 2" key="1">
    <citation type="journal article" date="2018" name="Mol. Biol. Evol.">
        <title>Analysis of the draft genome of the red seaweed Gracilariopsis chorda provides insights into genome size evolution in Rhodophyta.</title>
        <authorList>
            <person name="Lee J."/>
            <person name="Yang E.C."/>
            <person name="Graf L."/>
            <person name="Yang J.H."/>
            <person name="Qiu H."/>
            <person name="Zel Zion U."/>
            <person name="Chan C.X."/>
            <person name="Stephens T.G."/>
            <person name="Weber A.P.M."/>
            <person name="Boo G.H."/>
            <person name="Boo S.M."/>
            <person name="Kim K.M."/>
            <person name="Shin Y."/>
            <person name="Jung M."/>
            <person name="Lee S.J."/>
            <person name="Yim H.S."/>
            <person name="Lee J.H."/>
            <person name="Bhattacharya D."/>
            <person name="Yoon H.S."/>
        </authorList>
    </citation>
    <scope>NUCLEOTIDE SEQUENCE [LARGE SCALE GENOMIC DNA]</scope>
    <source>
        <strain evidence="1 2">SKKU-2015</strain>
        <tissue evidence="1">Whole body</tissue>
    </source>
</reference>
<evidence type="ECO:0000313" key="1">
    <source>
        <dbReference type="EMBL" id="PXF42599.1"/>
    </source>
</evidence>
<proteinExistence type="predicted"/>
<name>A0A2V3IKM5_9FLOR</name>
<dbReference type="AlphaFoldDB" id="A0A2V3IKM5"/>
<gene>
    <name evidence="1" type="ORF">BWQ96_07694</name>
</gene>
<accession>A0A2V3IKM5</accession>
<dbReference type="EMBL" id="NBIV01000157">
    <property type="protein sequence ID" value="PXF42599.1"/>
    <property type="molecule type" value="Genomic_DNA"/>
</dbReference>
<dbReference type="Proteomes" id="UP000247409">
    <property type="component" value="Unassembled WGS sequence"/>
</dbReference>
<protein>
    <submittedName>
        <fullName evidence="1">Uncharacterized protein</fullName>
    </submittedName>
</protein>
<keyword evidence="2" id="KW-1185">Reference proteome</keyword>
<organism evidence="1 2">
    <name type="scientific">Gracilariopsis chorda</name>
    <dbReference type="NCBI Taxonomy" id="448386"/>
    <lineage>
        <taxon>Eukaryota</taxon>
        <taxon>Rhodophyta</taxon>
        <taxon>Florideophyceae</taxon>
        <taxon>Rhodymeniophycidae</taxon>
        <taxon>Gracilariales</taxon>
        <taxon>Gracilariaceae</taxon>
        <taxon>Gracilariopsis</taxon>
    </lineage>
</organism>
<comment type="caution">
    <text evidence="1">The sequence shown here is derived from an EMBL/GenBank/DDBJ whole genome shotgun (WGS) entry which is preliminary data.</text>
</comment>
<sequence length="163" mass="17321">MVSFALSSVRPEVSDLDHLIRAGNPLASGDPRVPVRFTHLPVERALAHSNQARLHHVLEDWALLDLARLPDLAGLLGNIRALLPGLLPTAALAKGIVRGAVELRVGDDIVGYNIPGARVPVVLISRPSADVENSKAAGAHLHIDLAVADVNALVGYLKYHSGR</sequence>
<evidence type="ECO:0000313" key="2">
    <source>
        <dbReference type="Proteomes" id="UP000247409"/>
    </source>
</evidence>